<organism evidence="10 11">
    <name type="scientific">Bifidobacterium longum subsp. infantis</name>
    <dbReference type="NCBI Taxonomy" id="1682"/>
    <lineage>
        <taxon>Bacteria</taxon>
        <taxon>Bacillati</taxon>
        <taxon>Actinomycetota</taxon>
        <taxon>Actinomycetes</taxon>
        <taxon>Bifidobacteriales</taxon>
        <taxon>Bifidobacteriaceae</taxon>
        <taxon>Bifidobacterium</taxon>
    </lineage>
</organism>
<keyword evidence="5 8" id="KW-0472">Membrane</keyword>
<dbReference type="GO" id="GO:0046933">
    <property type="term" value="F:proton-transporting ATP synthase activity, rotational mechanism"/>
    <property type="evidence" value="ECO:0007669"/>
    <property type="project" value="UniProtKB-UniRule"/>
</dbReference>
<evidence type="ECO:0000256" key="9">
    <source>
        <dbReference type="SAM" id="MobiDB-lite"/>
    </source>
</evidence>
<evidence type="ECO:0000256" key="4">
    <source>
        <dbReference type="ARBA" id="ARBA00023065"/>
    </source>
</evidence>
<dbReference type="PRINTS" id="PR00125">
    <property type="entry name" value="ATPASEDELTA"/>
</dbReference>
<keyword evidence="8" id="KW-1003">Cell membrane</keyword>
<dbReference type="Proteomes" id="UP000319252">
    <property type="component" value="Unassembled WGS sequence"/>
</dbReference>
<dbReference type="NCBIfam" id="NF009967">
    <property type="entry name" value="PRK13430.1"/>
    <property type="match status" value="1"/>
</dbReference>
<dbReference type="GO" id="GO:0005886">
    <property type="term" value="C:plasma membrane"/>
    <property type="evidence" value="ECO:0007669"/>
    <property type="project" value="UniProtKB-SubCell"/>
</dbReference>
<dbReference type="GO" id="GO:0045259">
    <property type="term" value="C:proton-transporting ATP synthase complex"/>
    <property type="evidence" value="ECO:0007669"/>
    <property type="project" value="UniProtKB-KW"/>
</dbReference>
<dbReference type="EMBL" id="CABHML010000032">
    <property type="protein sequence ID" value="VUW82589.1"/>
    <property type="molecule type" value="Genomic_DNA"/>
</dbReference>
<evidence type="ECO:0000313" key="11">
    <source>
        <dbReference type="Proteomes" id="UP000319252"/>
    </source>
</evidence>
<comment type="similarity">
    <text evidence="8">Belongs to the ATPase delta chain family.</text>
</comment>
<proteinExistence type="inferred from homology"/>
<sequence>MRGEASRIADRESRDSLAPKLRDTREDAWRIGNELFTITKVLDDSIQLERALTDPSRPVADKVAVLTELLGDNVHPMTMEIMTDLVSRHWSRARDIANAVEDFGVDAMMYYADATGATLQVSVELSELHSALLNLPVVRAKLYDYQATSEARVKLFREVFSGKTLNKVTMRLAEHATCNLRRRRYLETIQWMINKFSRHMGESMVTVTTATPLKKEQIKRLVEVYSAKVGRQVHINSVVDPTVLGGMRIQVGDEVTDNTVVAQLQNLHRKVQTEATPACPAEPIRPTPHTSKDLTEQ</sequence>
<evidence type="ECO:0000256" key="8">
    <source>
        <dbReference type="HAMAP-Rule" id="MF_01416"/>
    </source>
</evidence>
<comment type="subcellular location">
    <subcellularLocation>
        <location evidence="8">Cell membrane</location>
        <topology evidence="8">Peripheral membrane protein</topology>
    </subcellularLocation>
    <subcellularLocation>
        <location evidence="1">Membrane</location>
    </subcellularLocation>
</comment>
<dbReference type="PANTHER" id="PTHR11910">
    <property type="entry name" value="ATP SYNTHASE DELTA CHAIN"/>
    <property type="match status" value="1"/>
</dbReference>
<evidence type="ECO:0000256" key="1">
    <source>
        <dbReference type="ARBA" id="ARBA00004370"/>
    </source>
</evidence>
<keyword evidence="3 8" id="KW-0375">Hydrogen ion transport</keyword>
<evidence type="ECO:0000256" key="6">
    <source>
        <dbReference type="ARBA" id="ARBA00023196"/>
    </source>
</evidence>
<protein>
    <recommendedName>
        <fullName evidence="8">ATP synthase subunit delta</fullName>
    </recommendedName>
    <alternativeName>
        <fullName evidence="8">ATP synthase F(1) sector subunit delta</fullName>
    </alternativeName>
    <alternativeName>
        <fullName evidence="8">F-type ATPase subunit delta</fullName>
        <shortName evidence="8">F-ATPase subunit delta</shortName>
    </alternativeName>
</protein>
<dbReference type="Pfam" id="PF00213">
    <property type="entry name" value="OSCP"/>
    <property type="match status" value="1"/>
</dbReference>
<name>A0A564RWJ5_BIFLI</name>
<gene>
    <name evidence="10" type="primary">atpFH</name>
    <name evidence="8" type="synonym">atpH</name>
    <name evidence="10" type="ORF">BLONGUMMC1_00721</name>
</gene>
<comment type="function">
    <text evidence="8">This protein is part of the stalk that links CF(0) to CF(1). It either transmits conformational changes from CF(0) to CF(1) or is implicated in proton conduction.</text>
</comment>
<evidence type="ECO:0000256" key="2">
    <source>
        <dbReference type="ARBA" id="ARBA00022448"/>
    </source>
</evidence>
<feature type="region of interest" description="Disordered" evidence="9">
    <location>
        <begin position="273"/>
        <end position="297"/>
    </location>
</feature>
<dbReference type="HAMAP" id="MF_01416">
    <property type="entry name" value="ATP_synth_delta_bact"/>
    <property type="match status" value="1"/>
</dbReference>
<dbReference type="AlphaFoldDB" id="A0A564RWJ5"/>
<evidence type="ECO:0000256" key="7">
    <source>
        <dbReference type="ARBA" id="ARBA00023310"/>
    </source>
</evidence>
<dbReference type="InterPro" id="IPR020781">
    <property type="entry name" value="ATPase_OSCP/d_CS"/>
</dbReference>
<keyword evidence="2 8" id="KW-0813">Transport</keyword>
<accession>A0A564RWJ5</accession>
<keyword evidence="4 8" id="KW-0406">Ion transport</keyword>
<evidence type="ECO:0000256" key="5">
    <source>
        <dbReference type="ARBA" id="ARBA00023136"/>
    </source>
</evidence>
<evidence type="ECO:0000256" key="3">
    <source>
        <dbReference type="ARBA" id="ARBA00022781"/>
    </source>
</evidence>
<keyword evidence="6 8" id="KW-0139">CF(1)</keyword>
<dbReference type="InterPro" id="IPR000711">
    <property type="entry name" value="ATPase_OSCP/dsu"/>
</dbReference>
<reference evidence="10 11" key="1">
    <citation type="submission" date="2019-07" db="EMBL/GenBank/DDBJ databases">
        <authorList>
            <person name="Chang H.-W."/>
            <person name="Raman A."/>
            <person name="Venkatesh S."/>
            <person name="Gehrig J."/>
        </authorList>
    </citation>
    <scope>NUCLEOTIDE SEQUENCE [LARGE SCALE GENOMIC DNA]</scope>
    <source>
        <strain evidence="10">B.longum_ssp_infantis_4</strain>
    </source>
</reference>
<evidence type="ECO:0000313" key="10">
    <source>
        <dbReference type="EMBL" id="VUW82589.1"/>
    </source>
</evidence>
<keyword evidence="7 8" id="KW-0066">ATP synthesis</keyword>
<dbReference type="PROSITE" id="PS00389">
    <property type="entry name" value="ATPASE_DELTA"/>
    <property type="match status" value="1"/>
</dbReference>
<comment type="function">
    <text evidence="8">F(1)F(0) ATP synthase produces ATP from ADP in the presence of a proton or sodium gradient. F-type ATPases consist of two structural domains, F(1) containing the extramembraneous catalytic core and F(0) containing the membrane proton channel, linked together by a central stalk and a peripheral stalk. During catalysis, ATP synthesis in the catalytic domain of F(1) is coupled via a rotary mechanism of the central stalk subunits to proton translocation.</text>
</comment>